<dbReference type="Proteomes" id="UP000309215">
    <property type="component" value="Unassembled WGS sequence"/>
</dbReference>
<keyword evidence="3" id="KW-1185">Reference proteome</keyword>
<gene>
    <name evidence="2" type="ORF">E8A74_19765</name>
</gene>
<dbReference type="AlphaFoldDB" id="A0A4U1JAU5"/>
<sequence>MGAPPEPPWPEPPAPPWPWPPAPPEPPGVPEPEEPQAARVRPKKRRGRCLVMAASSPGRGERLKSRGDTGLLAGSPPSTCLAALPLARHLC</sequence>
<protein>
    <submittedName>
        <fullName evidence="2">Uncharacterized protein</fullName>
    </submittedName>
</protein>
<reference evidence="2 3" key="1">
    <citation type="submission" date="2019-04" db="EMBL/GenBank/DDBJ databases">
        <authorList>
            <person name="Li Y."/>
            <person name="Wang J."/>
        </authorList>
    </citation>
    <scope>NUCLEOTIDE SEQUENCE [LARGE SCALE GENOMIC DNA]</scope>
    <source>
        <strain evidence="2 3">DSM 14668</strain>
    </source>
</reference>
<evidence type="ECO:0000256" key="1">
    <source>
        <dbReference type="SAM" id="MobiDB-lite"/>
    </source>
</evidence>
<comment type="caution">
    <text evidence="2">The sequence shown here is derived from an EMBL/GenBank/DDBJ whole genome shotgun (WGS) entry which is preliminary data.</text>
</comment>
<evidence type="ECO:0000313" key="3">
    <source>
        <dbReference type="Proteomes" id="UP000309215"/>
    </source>
</evidence>
<organism evidence="2 3">
    <name type="scientific">Polyangium fumosum</name>
    <dbReference type="NCBI Taxonomy" id="889272"/>
    <lineage>
        <taxon>Bacteria</taxon>
        <taxon>Pseudomonadati</taxon>
        <taxon>Myxococcota</taxon>
        <taxon>Polyangia</taxon>
        <taxon>Polyangiales</taxon>
        <taxon>Polyangiaceae</taxon>
        <taxon>Polyangium</taxon>
    </lineage>
</organism>
<feature type="compositionally biased region" description="Pro residues" evidence="1">
    <location>
        <begin position="1"/>
        <end position="30"/>
    </location>
</feature>
<name>A0A4U1JAU5_9BACT</name>
<feature type="region of interest" description="Disordered" evidence="1">
    <location>
        <begin position="1"/>
        <end position="77"/>
    </location>
</feature>
<accession>A0A4U1JAU5</accession>
<proteinExistence type="predicted"/>
<dbReference type="EMBL" id="SSMQ01000019">
    <property type="protein sequence ID" value="TKD06457.1"/>
    <property type="molecule type" value="Genomic_DNA"/>
</dbReference>
<evidence type="ECO:0000313" key="2">
    <source>
        <dbReference type="EMBL" id="TKD06457.1"/>
    </source>
</evidence>